<keyword evidence="8" id="KW-1185">Reference proteome</keyword>
<reference evidence="8" key="1">
    <citation type="journal article" date="2019" name="Int. J. Syst. Evol. Microbiol.">
        <title>The Global Catalogue of Microorganisms (GCM) 10K type strain sequencing project: providing services to taxonomists for standard genome sequencing and annotation.</title>
        <authorList>
            <consortium name="The Broad Institute Genomics Platform"/>
            <consortium name="The Broad Institute Genome Sequencing Center for Infectious Disease"/>
            <person name="Wu L."/>
            <person name="Ma J."/>
        </authorList>
    </citation>
    <scope>NUCLEOTIDE SEQUENCE [LARGE SCALE GENOMIC DNA]</scope>
    <source>
        <strain evidence="8">JCM 18392</strain>
    </source>
</reference>
<accession>A0ABP9E2X5</accession>
<keyword evidence="3 4" id="KW-0408">Iron</keyword>
<dbReference type="SUPFAM" id="SSF46626">
    <property type="entry name" value="Cytochrome c"/>
    <property type="match status" value="1"/>
</dbReference>
<feature type="compositionally biased region" description="Basic and acidic residues" evidence="5">
    <location>
        <begin position="191"/>
        <end position="205"/>
    </location>
</feature>
<keyword evidence="1 4" id="KW-0349">Heme</keyword>
<dbReference type="Pfam" id="PF13442">
    <property type="entry name" value="Cytochrome_CBB3"/>
    <property type="match status" value="1"/>
</dbReference>
<feature type="domain" description="Cytochrome c" evidence="6">
    <location>
        <begin position="73"/>
        <end position="157"/>
    </location>
</feature>
<dbReference type="Gene3D" id="1.10.760.10">
    <property type="entry name" value="Cytochrome c-like domain"/>
    <property type="match status" value="1"/>
</dbReference>
<evidence type="ECO:0000256" key="1">
    <source>
        <dbReference type="ARBA" id="ARBA00022617"/>
    </source>
</evidence>
<dbReference type="InterPro" id="IPR009056">
    <property type="entry name" value="Cyt_c-like_dom"/>
</dbReference>
<feature type="region of interest" description="Disordered" evidence="5">
    <location>
        <begin position="170"/>
        <end position="264"/>
    </location>
</feature>
<dbReference type="EMBL" id="BAABJY010000002">
    <property type="protein sequence ID" value="GAA4865839.1"/>
    <property type="molecule type" value="Genomic_DNA"/>
</dbReference>
<evidence type="ECO:0000256" key="4">
    <source>
        <dbReference type="PROSITE-ProRule" id="PRU00433"/>
    </source>
</evidence>
<evidence type="ECO:0000256" key="3">
    <source>
        <dbReference type="ARBA" id="ARBA00023004"/>
    </source>
</evidence>
<evidence type="ECO:0000313" key="7">
    <source>
        <dbReference type="EMBL" id="GAA4865839.1"/>
    </source>
</evidence>
<sequence>MRDSIKTTMLAIVLLLGVGLVAVAGFVWSGAYNVGADDPHLPATYAVMEKMRQRSIAARAGKLEVPVDLQDEGRIRQGAGNYNAMCMGCHLAPGMGDTELSQGLYPAPPNLTRERVDAAEAFWVIKHGIKATGMPAWGRSMDDVYIWNMAAFLQALPGMTPAQYQALVESSGGHEHGGGETKPHAHGPGVAEDHHAAGQGKDHGDMPASTSDNHPHPPGTLAHDDSPARPAKAGMTTHRHADGTVESHPSEPTSPANDGHDHQH</sequence>
<organism evidence="7 8">
    <name type="scientific">Luteimonas vadosa</name>
    <dbReference type="NCBI Taxonomy" id="1165507"/>
    <lineage>
        <taxon>Bacteria</taxon>
        <taxon>Pseudomonadati</taxon>
        <taxon>Pseudomonadota</taxon>
        <taxon>Gammaproteobacteria</taxon>
        <taxon>Lysobacterales</taxon>
        <taxon>Lysobacteraceae</taxon>
        <taxon>Luteimonas</taxon>
    </lineage>
</organism>
<dbReference type="RefSeq" id="WP_345295117.1">
    <property type="nucleotide sequence ID" value="NZ_BAABJY010000002.1"/>
</dbReference>
<evidence type="ECO:0000256" key="2">
    <source>
        <dbReference type="ARBA" id="ARBA00022723"/>
    </source>
</evidence>
<dbReference type="InterPro" id="IPR036909">
    <property type="entry name" value="Cyt_c-like_dom_sf"/>
</dbReference>
<gene>
    <name evidence="7" type="ORF">GCM10023332_17500</name>
</gene>
<keyword evidence="2 4" id="KW-0479">Metal-binding</keyword>
<evidence type="ECO:0000259" key="6">
    <source>
        <dbReference type="PROSITE" id="PS51007"/>
    </source>
</evidence>
<dbReference type="PROSITE" id="PS51007">
    <property type="entry name" value="CYTC"/>
    <property type="match status" value="1"/>
</dbReference>
<proteinExistence type="predicted"/>
<comment type="caution">
    <text evidence="7">The sequence shown here is derived from an EMBL/GenBank/DDBJ whole genome shotgun (WGS) entry which is preliminary data.</text>
</comment>
<protein>
    <recommendedName>
        <fullName evidence="6">Cytochrome c domain-containing protein</fullName>
    </recommendedName>
</protein>
<name>A0ABP9E2X5_9GAMM</name>
<evidence type="ECO:0000256" key="5">
    <source>
        <dbReference type="SAM" id="MobiDB-lite"/>
    </source>
</evidence>
<dbReference type="Proteomes" id="UP001501323">
    <property type="component" value="Unassembled WGS sequence"/>
</dbReference>
<feature type="compositionally biased region" description="Basic and acidic residues" evidence="5">
    <location>
        <begin position="239"/>
        <end position="249"/>
    </location>
</feature>
<evidence type="ECO:0000313" key="8">
    <source>
        <dbReference type="Proteomes" id="UP001501323"/>
    </source>
</evidence>
<feature type="compositionally biased region" description="Basic and acidic residues" evidence="5">
    <location>
        <begin position="172"/>
        <end position="183"/>
    </location>
</feature>